<dbReference type="EMBL" id="REGN01006314">
    <property type="protein sequence ID" value="RNA10031.1"/>
    <property type="molecule type" value="Genomic_DNA"/>
</dbReference>
<organism evidence="2 3">
    <name type="scientific">Brachionus plicatilis</name>
    <name type="common">Marine rotifer</name>
    <name type="synonym">Brachionus muelleri</name>
    <dbReference type="NCBI Taxonomy" id="10195"/>
    <lineage>
        <taxon>Eukaryota</taxon>
        <taxon>Metazoa</taxon>
        <taxon>Spiralia</taxon>
        <taxon>Gnathifera</taxon>
        <taxon>Rotifera</taxon>
        <taxon>Eurotatoria</taxon>
        <taxon>Monogononta</taxon>
        <taxon>Pseudotrocha</taxon>
        <taxon>Ploima</taxon>
        <taxon>Brachionidae</taxon>
        <taxon>Brachionus</taxon>
    </lineage>
</organism>
<feature type="region of interest" description="Disordered" evidence="1">
    <location>
        <begin position="201"/>
        <end position="232"/>
    </location>
</feature>
<reference evidence="2 3" key="1">
    <citation type="journal article" date="2018" name="Sci. Rep.">
        <title>Genomic signatures of local adaptation to the degree of environmental predictability in rotifers.</title>
        <authorList>
            <person name="Franch-Gras L."/>
            <person name="Hahn C."/>
            <person name="Garcia-Roger E.M."/>
            <person name="Carmona M.J."/>
            <person name="Serra M."/>
            <person name="Gomez A."/>
        </authorList>
    </citation>
    <scope>NUCLEOTIDE SEQUENCE [LARGE SCALE GENOMIC DNA]</scope>
    <source>
        <strain evidence="2">HYR1</strain>
    </source>
</reference>
<feature type="region of interest" description="Disordered" evidence="1">
    <location>
        <begin position="66"/>
        <end position="85"/>
    </location>
</feature>
<proteinExistence type="predicted"/>
<sequence>MSSVLKYLTKRIQPFRQCIEINQSPEAKKVHNSSKNKIDSEKKVTKRSSKKKRKFSLKLKSSIKSNLEEVNQNAKTPHKEANSIVNSNNETENMEISSQIYVDPYKPSQNSMFNSPVSTNNDDFFSRDEFSPLSNEADFAYSGEINIDHKRASCSTYDIDSFPFQSVSNSTPENCSYNSMLTYNTKYDASNFTNEDAIMSSTGSLNQQSSNSINDRQESTPNGKSFRRTSNQITKSKTTYFPQIAESKTEVKKQHGLGRKCRRSNTTYTTRSNQIIDYFTNLELSKPLLKANSGRKDVQSNEKMEMSKEFKEENSEDIYTMFNDIEKLQDAFFNDSSVNKNSSNNESNDKNGIFYKNMHSVSPPSSFDSYSSQQKTDSSGFLDYSSGFRSKYDHENNSIETSIEKARRSICSPGIKSQNSMLLENFSKLSPVRGAELAKEMSDSVEKNVETTNSSNSTETLINNSNKESTTSLNHFKRGQPYNRSSKKIKQMFKTVLEKQMNALSKLEKFYESQVIFLEENRKKDLAQNPDQKELINQLYDERLGKLEERVQKNLQYISESKASRQDFNKENKAKTLSHTISQIMLLKQMQNQNGTQNKSSRALSDLKSNLINQNNLLPSKKGIRVKRHSDAFETSNRDHESAFKRHLSLPFKQSKNMSFDRSSQLSSKIARSPKMNSSAYSSSKIKYNKYVNAANALTSSPLTLEQSIPPKIQYQKNSKKFSTSTENVAQLKRLNDDFSSESINIVLSGSKFAQIKRQNKSVSSFKSDFVFDEKSFYTANDDSYRFHSTSNGRNMSFFSSVGIDNSNHLVKFAAPRLSDCHIHYKIKMAARNEVLSLTTSQLRSSQNLNETQNPSSVLIETEV</sequence>
<dbReference type="AlphaFoldDB" id="A0A3M7QG61"/>
<name>A0A3M7QG61_BRAPC</name>
<comment type="caution">
    <text evidence="2">The sequence shown here is derived from an EMBL/GenBank/DDBJ whole genome shotgun (WGS) entry which is preliminary data.</text>
</comment>
<feature type="compositionally biased region" description="Basic residues" evidence="1">
    <location>
        <begin position="44"/>
        <end position="56"/>
    </location>
</feature>
<evidence type="ECO:0000313" key="2">
    <source>
        <dbReference type="EMBL" id="RNA10031.1"/>
    </source>
</evidence>
<feature type="region of interest" description="Disordered" evidence="1">
    <location>
        <begin position="338"/>
        <end position="357"/>
    </location>
</feature>
<dbReference type="OrthoDB" id="10477505at2759"/>
<protein>
    <submittedName>
        <fullName evidence="2">Uncharacterized protein</fullName>
    </submittedName>
</protein>
<gene>
    <name evidence="2" type="ORF">BpHYR1_001384</name>
</gene>
<feature type="compositionally biased region" description="Basic and acidic residues" evidence="1">
    <location>
        <begin position="294"/>
        <end position="312"/>
    </location>
</feature>
<feature type="compositionally biased region" description="Low complexity" evidence="1">
    <location>
        <begin position="450"/>
        <end position="466"/>
    </location>
</feature>
<keyword evidence="3" id="KW-1185">Reference proteome</keyword>
<accession>A0A3M7QG61</accession>
<evidence type="ECO:0000256" key="1">
    <source>
        <dbReference type="SAM" id="MobiDB-lite"/>
    </source>
</evidence>
<feature type="region of interest" description="Disordered" evidence="1">
    <location>
        <begin position="26"/>
        <end position="56"/>
    </location>
</feature>
<evidence type="ECO:0000313" key="3">
    <source>
        <dbReference type="Proteomes" id="UP000276133"/>
    </source>
</evidence>
<feature type="region of interest" description="Disordered" evidence="1">
    <location>
        <begin position="444"/>
        <end position="484"/>
    </location>
</feature>
<feature type="region of interest" description="Disordered" evidence="1">
    <location>
        <begin position="293"/>
        <end position="312"/>
    </location>
</feature>
<dbReference type="Proteomes" id="UP000276133">
    <property type="component" value="Unassembled WGS sequence"/>
</dbReference>